<evidence type="ECO:0000256" key="14">
    <source>
        <dbReference type="ARBA" id="ARBA00048694"/>
    </source>
</evidence>
<dbReference type="SMART" id="SM00831">
    <property type="entry name" value="Cation_ATPase_N"/>
    <property type="match status" value="1"/>
</dbReference>
<feature type="transmembrane region" description="Helical" evidence="15">
    <location>
        <begin position="855"/>
        <end position="877"/>
    </location>
</feature>
<dbReference type="Pfam" id="PF00689">
    <property type="entry name" value="Cation_ATPase_C"/>
    <property type="match status" value="1"/>
</dbReference>
<keyword evidence="5" id="KW-0406">Ion transport</keyword>
<dbReference type="SUPFAM" id="SSF56784">
    <property type="entry name" value="HAD-like"/>
    <property type="match status" value="1"/>
</dbReference>
<comment type="subcellular location">
    <subcellularLocation>
        <location evidence="1">Cell membrane</location>
        <topology evidence="1">Multi-pass membrane protein</topology>
    </subcellularLocation>
</comment>
<dbReference type="CDD" id="cd02089">
    <property type="entry name" value="P-type_ATPase_Ca_prok"/>
    <property type="match status" value="1"/>
</dbReference>
<evidence type="ECO:0000256" key="9">
    <source>
        <dbReference type="ARBA" id="ARBA00022837"/>
    </source>
</evidence>
<dbReference type="InterPro" id="IPR006068">
    <property type="entry name" value="ATPase_P-typ_cation-transptr_C"/>
</dbReference>
<feature type="domain" description="Cation-transporting P-type ATPase N-terminal" evidence="16">
    <location>
        <begin position="8"/>
        <end position="81"/>
    </location>
</feature>
<dbReference type="EC" id="7.2.2.10" evidence="3"/>
<protein>
    <recommendedName>
        <fullName evidence="3">P-type Ca(2+) transporter</fullName>
        <ecNumber evidence="3">7.2.2.10</ecNumber>
    </recommendedName>
</protein>
<reference evidence="17 18" key="1">
    <citation type="submission" date="2020-10" db="EMBL/GenBank/DDBJ databases">
        <title>Blautia liquoris sp.nov., isolated from the mud in a fermentation cellar used for the production of Chinese strong-flavoured liquor.</title>
        <authorList>
            <person name="Lu L."/>
        </authorList>
    </citation>
    <scope>NUCLEOTIDE SEQUENCE [LARGE SCALE GENOMIC DNA]</scope>
    <source>
        <strain evidence="17 18">LZLJ-3</strain>
    </source>
</reference>
<dbReference type="Gene3D" id="3.40.50.1000">
    <property type="entry name" value="HAD superfamily/HAD-like"/>
    <property type="match status" value="1"/>
</dbReference>
<dbReference type="InterPro" id="IPR059000">
    <property type="entry name" value="ATPase_P-type_domA"/>
</dbReference>
<dbReference type="NCBIfam" id="TIGR01517">
    <property type="entry name" value="ATPase-IIB_Ca"/>
    <property type="match status" value="1"/>
</dbReference>
<dbReference type="GO" id="GO:0005886">
    <property type="term" value="C:plasma membrane"/>
    <property type="evidence" value="ECO:0007669"/>
    <property type="project" value="UniProtKB-SubCell"/>
</dbReference>
<dbReference type="KEGG" id="bliq:INP51_08740"/>
<keyword evidence="8" id="KW-0547">Nucleotide-binding</keyword>
<dbReference type="Pfam" id="PF00690">
    <property type="entry name" value="Cation_ATPase_N"/>
    <property type="match status" value="1"/>
</dbReference>
<dbReference type="InterPro" id="IPR006408">
    <property type="entry name" value="P-type_ATPase_IIB"/>
</dbReference>
<keyword evidence="6 15" id="KW-0812">Transmembrane</keyword>
<dbReference type="GO" id="GO:0005391">
    <property type="term" value="F:P-type sodium:potassium-exchanging transporter activity"/>
    <property type="evidence" value="ECO:0007669"/>
    <property type="project" value="TreeGrafter"/>
</dbReference>
<dbReference type="SFLD" id="SFLDS00003">
    <property type="entry name" value="Haloacid_Dehalogenase"/>
    <property type="match status" value="1"/>
</dbReference>
<feature type="transmembrane region" description="Helical" evidence="15">
    <location>
        <begin position="61"/>
        <end position="79"/>
    </location>
</feature>
<organism evidence="17 18">
    <name type="scientific">Blautia liquoris</name>
    <dbReference type="NCBI Taxonomy" id="2779518"/>
    <lineage>
        <taxon>Bacteria</taxon>
        <taxon>Bacillati</taxon>
        <taxon>Bacillota</taxon>
        <taxon>Clostridia</taxon>
        <taxon>Lachnospirales</taxon>
        <taxon>Lachnospiraceae</taxon>
        <taxon>Blautia</taxon>
    </lineage>
</organism>
<dbReference type="InterPro" id="IPR023299">
    <property type="entry name" value="ATPase_P-typ_cyto_dom_N"/>
</dbReference>
<dbReference type="GO" id="GO:0005388">
    <property type="term" value="F:P-type calcium transporter activity"/>
    <property type="evidence" value="ECO:0007669"/>
    <property type="project" value="UniProtKB-EC"/>
</dbReference>
<dbReference type="PANTHER" id="PTHR43294:SF21">
    <property type="entry name" value="CATION TRANSPORTING ATPASE"/>
    <property type="match status" value="1"/>
</dbReference>
<evidence type="ECO:0000256" key="7">
    <source>
        <dbReference type="ARBA" id="ARBA00022723"/>
    </source>
</evidence>
<feature type="transmembrane region" description="Helical" evidence="15">
    <location>
        <begin position="683"/>
        <end position="704"/>
    </location>
</feature>
<evidence type="ECO:0000256" key="3">
    <source>
        <dbReference type="ARBA" id="ARBA00012790"/>
    </source>
</evidence>
<dbReference type="GO" id="GO:0006883">
    <property type="term" value="P:intracellular sodium ion homeostasis"/>
    <property type="evidence" value="ECO:0007669"/>
    <property type="project" value="TreeGrafter"/>
</dbReference>
<evidence type="ECO:0000256" key="11">
    <source>
        <dbReference type="ARBA" id="ARBA00022967"/>
    </source>
</evidence>
<dbReference type="GO" id="GO:0036376">
    <property type="term" value="P:sodium ion export across plasma membrane"/>
    <property type="evidence" value="ECO:0007669"/>
    <property type="project" value="TreeGrafter"/>
</dbReference>
<dbReference type="InterPro" id="IPR050510">
    <property type="entry name" value="Cation_transp_ATPase_P-type"/>
</dbReference>
<dbReference type="Pfam" id="PF00122">
    <property type="entry name" value="E1-E2_ATPase"/>
    <property type="match status" value="1"/>
</dbReference>
<dbReference type="Gene3D" id="3.40.1110.10">
    <property type="entry name" value="Calcium-transporting ATPase, cytoplasmic domain N"/>
    <property type="match status" value="1"/>
</dbReference>
<dbReference type="PANTHER" id="PTHR43294">
    <property type="entry name" value="SODIUM/POTASSIUM-TRANSPORTING ATPASE SUBUNIT ALPHA"/>
    <property type="match status" value="1"/>
</dbReference>
<dbReference type="GO" id="GO:0030007">
    <property type="term" value="P:intracellular potassium ion homeostasis"/>
    <property type="evidence" value="ECO:0007669"/>
    <property type="project" value="TreeGrafter"/>
</dbReference>
<evidence type="ECO:0000256" key="8">
    <source>
        <dbReference type="ARBA" id="ARBA00022741"/>
    </source>
</evidence>
<feature type="transmembrane region" description="Helical" evidence="15">
    <location>
        <begin position="275"/>
        <end position="301"/>
    </location>
</feature>
<dbReference type="InterPro" id="IPR023214">
    <property type="entry name" value="HAD_sf"/>
</dbReference>
<accession>A0A7M2RDT0</accession>
<evidence type="ECO:0000256" key="2">
    <source>
        <dbReference type="ARBA" id="ARBA00005675"/>
    </source>
</evidence>
<keyword evidence="7" id="KW-0479">Metal-binding</keyword>
<dbReference type="InterPro" id="IPR018303">
    <property type="entry name" value="ATPase_P-typ_P_site"/>
</dbReference>
<feature type="transmembrane region" description="Helical" evidence="15">
    <location>
        <begin position="710"/>
        <end position="734"/>
    </location>
</feature>
<evidence type="ECO:0000256" key="6">
    <source>
        <dbReference type="ARBA" id="ARBA00022692"/>
    </source>
</evidence>
<evidence type="ECO:0000256" key="13">
    <source>
        <dbReference type="ARBA" id="ARBA00023136"/>
    </source>
</evidence>
<evidence type="ECO:0000256" key="5">
    <source>
        <dbReference type="ARBA" id="ARBA00022568"/>
    </source>
</evidence>
<dbReference type="InterPro" id="IPR036412">
    <property type="entry name" value="HAD-like_sf"/>
</dbReference>
<dbReference type="FunFam" id="3.40.50.1000:FF:000028">
    <property type="entry name" value="Calcium-transporting P-type ATPase, putative"/>
    <property type="match status" value="1"/>
</dbReference>
<dbReference type="Proteomes" id="UP000593601">
    <property type="component" value="Chromosome"/>
</dbReference>
<dbReference type="Gene3D" id="1.20.1110.10">
    <property type="entry name" value="Calcium-transporting ATPase, transmembrane domain"/>
    <property type="match status" value="1"/>
</dbReference>
<dbReference type="SFLD" id="SFLDF00027">
    <property type="entry name" value="p-type_atpase"/>
    <property type="match status" value="1"/>
</dbReference>
<keyword evidence="13 15" id="KW-0472">Membrane</keyword>
<dbReference type="EMBL" id="CP063304">
    <property type="protein sequence ID" value="QOV18141.1"/>
    <property type="molecule type" value="Genomic_DNA"/>
</dbReference>
<dbReference type="InterPro" id="IPR023298">
    <property type="entry name" value="ATPase_P-typ_TM_dom_sf"/>
</dbReference>
<keyword evidence="12 15" id="KW-1133">Transmembrane helix</keyword>
<feature type="transmembrane region" description="Helical" evidence="15">
    <location>
        <begin position="85"/>
        <end position="101"/>
    </location>
</feature>
<dbReference type="SFLD" id="SFLDG00002">
    <property type="entry name" value="C1.7:_P-type_atpase_like"/>
    <property type="match status" value="1"/>
</dbReference>
<keyword evidence="18" id="KW-1185">Reference proteome</keyword>
<dbReference type="SUPFAM" id="SSF81665">
    <property type="entry name" value="Calcium ATPase, transmembrane domain M"/>
    <property type="match status" value="1"/>
</dbReference>
<dbReference type="InterPro" id="IPR001757">
    <property type="entry name" value="P_typ_ATPase"/>
</dbReference>
<dbReference type="GO" id="GO:0046872">
    <property type="term" value="F:metal ion binding"/>
    <property type="evidence" value="ECO:0007669"/>
    <property type="project" value="UniProtKB-KW"/>
</dbReference>
<dbReference type="PRINTS" id="PR00120">
    <property type="entry name" value="HATPASE"/>
</dbReference>
<evidence type="ECO:0000256" key="15">
    <source>
        <dbReference type="SAM" id="Phobius"/>
    </source>
</evidence>
<evidence type="ECO:0000313" key="18">
    <source>
        <dbReference type="Proteomes" id="UP000593601"/>
    </source>
</evidence>
<evidence type="ECO:0000256" key="1">
    <source>
        <dbReference type="ARBA" id="ARBA00004651"/>
    </source>
</evidence>
<proteinExistence type="inferred from homology"/>
<feature type="transmembrane region" description="Helical" evidence="15">
    <location>
        <begin position="823"/>
        <end position="843"/>
    </location>
</feature>
<feature type="transmembrane region" description="Helical" evidence="15">
    <location>
        <begin position="783"/>
        <end position="803"/>
    </location>
</feature>
<dbReference type="InterPro" id="IPR004014">
    <property type="entry name" value="ATPase_P-typ_cation-transptr_N"/>
</dbReference>
<evidence type="ECO:0000256" key="12">
    <source>
        <dbReference type="ARBA" id="ARBA00022989"/>
    </source>
</evidence>
<dbReference type="Pfam" id="PF13246">
    <property type="entry name" value="Cation_ATPase"/>
    <property type="match status" value="1"/>
</dbReference>
<dbReference type="SUPFAM" id="SSF81660">
    <property type="entry name" value="Metal cation-transporting ATPase, ATP-binding domain N"/>
    <property type="match status" value="1"/>
</dbReference>
<dbReference type="GO" id="GO:0016887">
    <property type="term" value="F:ATP hydrolysis activity"/>
    <property type="evidence" value="ECO:0007669"/>
    <property type="project" value="InterPro"/>
</dbReference>
<sequence length="888" mass="97128">MDDDLHKPWHAKSAEDVLKKLQTSEEGLSDAEAEKRLQKDGCNVLCQKKQKSILEMLKEQLTDVMVIILIAAALLSMLLNEWTEAIVILVIVALDAAVSIIQEKKAANALEALKSIGAPTARVLREGEESLIPARELVAGDIVYLEDGSIVPADIRLLSTNNLKIQEAALTGESVPLEKEDDTSYAEDTPLGDRRNMAYSSSIVMYGNGTGVVVETGMRTQVGKIAGMLDQQDEYDTPLKQKLNAVGKTLSIFGLFVCIVIFVIGSLYGRPWVPLLMTAISLAISVIPEGLPATATIVMALGVQRMAEENALVRKLPAVETLGGASVICCDKTGTLTKNRMTVTDIAMNGDFETKETTKVADAAKKHAVYRELVYAAALCNNASFDPDRPGEILGDPTEGALLFLTDAFGKDHEELEDKYPRVFEQPFDSERKRMTTVHKMEEEYTAYTKGAVDEILPLCTYILTSRGERPITEEDQTQIRDLCYHMSTDALRVLGFAKRTLSRIPEEDDENLEHDLTFLGATGMIDPPREEVIPAVETCRDAGIRTIMITGDHKETAVAIAQQLGIFCEGNLVVAGDELHQMSEEALDQAIKRTTVFARVTPADKLRIIESLRRTGEVAAMTGDGVNDAPALKAADIGIAMGKSGTDVAKDASDMILLDDDFTTIEYAIREGRRIYRNIQKVIQFLLAGNVAEILTLFLATLINWDAPLLAVHILLINLITDSLPAIALGVDPASKNIMKHKPVKSGTLFERGLVIRVMLHGIYITAATVLAYRYGLTSDNHAAGMTMAFLVLAISQLLHALNQRSNTDSVFARGNGHNKALYGTIVVSGAVLTCILLIPALRRFFSLVVLTGAQWGMTALLSLLPLFLVEITKLIKRIRNKKKTRE</sequence>
<keyword evidence="5" id="KW-0109">Calcium transport</keyword>
<keyword evidence="11" id="KW-1278">Translocase</keyword>
<evidence type="ECO:0000259" key="16">
    <source>
        <dbReference type="SMART" id="SM00831"/>
    </source>
</evidence>
<dbReference type="PRINTS" id="PR00119">
    <property type="entry name" value="CATATPASE"/>
</dbReference>
<comment type="similarity">
    <text evidence="2">Belongs to the cation transport ATPase (P-type) (TC 3.A.3) family. Type IIA subfamily.</text>
</comment>
<keyword evidence="9" id="KW-0106">Calcium</keyword>
<dbReference type="GO" id="GO:1902600">
    <property type="term" value="P:proton transmembrane transport"/>
    <property type="evidence" value="ECO:0007669"/>
    <property type="project" value="TreeGrafter"/>
</dbReference>
<dbReference type="AlphaFoldDB" id="A0A7M2RDT0"/>
<dbReference type="InterPro" id="IPR044492">
    <property type="entry name" value="P_typ_ATPase_HD_dom"/>
</dbReference>
<feature type="transmembrane region" description="Helical" evidence="15">
    <location>
        <begin position="755"/>
        <end position="777"/>
    </location>
</feature>
<dbReference type="GO" id="GO:0005524">
    <property type="term" value="F:ATP binding"/>
    <property type="evidence" value="ECO:0007669"/>
    <property type="project" value="UniProtKB-KW"/>
</dbReference>
<evidence type="ECO:0000313" key="17">
    <source>
        <dbReference type="EMBL" id="QOV18141.1"/>
    </source>
</evidence>
<keyword evidence="10" id="KW-0067">ATP-binding</keyword>
<dbReference type="Gene3D" id="2.70.150.10">
    <property type="entry name" value="Calcium-transporting ATPase, cytoplasmic transduction domain A"/>
    <property type="match status" value="1"/>
</dbReference>
<evidence type="ECO:0000256" key="4">
    <source>
        <dbReference type="ARBA" id="ARBA00022475"/>
    </source>
</evidence>
<name>A0A7M2RDT0_9FIRM</name>
<dbReference type="GO" id="GO:1990573">
    <property type="term" value="P:potassium ion import across plasma membrane"/>
    <property type="evidence" value="ECO:0007669"/>
    <property type="project" value="TreeGrafter"/>
</dbReference>
<gene>
    <name evidence="17" type="ORF">INP51_08740</name>
</gene>
<keyword evidence="5" id="KW-0813">Transport</keyword>
<dbReference type="RefSeq" id="WP_193734503.1">
    <property type="nucleotide sequence ID" value="NZ_CP063304.1"/>
</dbReference>
<dbReference type="PROSITE" id="PS00154">
    <property type="entry name" value="ATPASE_E1_E2"/>
    <property type="match status" value="1"/>
</dbReference>
<comment type="catalytic activity">
    <reaction evidence="14">
        <text>Ca(2+)(in) + ATP + H2O = Ca(2+)(out) + ADP + phosphate + H(+)</text>
        <dbReference type="Rhea" id="RHEA:18105"/>
        <dbReference type="ChEBI" id="CHEBI:15377"/>
        <dbReference type="ChEBI" id="CHEBI:15378"/>
        <dbReference type="ChEBI" id="CHEBI:29108"/>
        <dbReference type="ChEBI" id="CHEBI:30616"/>
        <dbReference type="ChEBI" id="CHEBI:43474"/>
        <dbReference type="ChEBI" id="CHEBI:456216"/>
        <dbReference type="EC" id="7.2.2.10"/>
    </reaction>
</comment>
<dbReference type="FunFam" id="2.70.150.10:FF:000016">
    <property type="entry name" value="Calcium-transporting P-type ATPase putative"/>
    <property type="match status" value="1"/>
</dbReference>
<feature type="transmembrane region" description="Helical" evidence="15">
    <location>
        <begin position="250"/>
        <end position="269"/>
    </location>
</feature>
<evidence type="ECO:0000256" key="10">
    <source>
        <dbReference type="ARBA" id="ARBA00022840"/>
    </source>
</evidence>
<dbReference type="SUPFAM" id="SSF81653">
    <property type="entry name" value="Calcium ATPase, transduction domain A"/>
    <property type="match status" value="1"/>
</dbReference>
<dbReference type="NCBIfam" id="TIGR01494">
    <property type="entry name" value="ATPase_P-type"/>
    <property type="match status" value="3"/>
</dbReference>
<keyword evidence="4" id="KW-1003">Cell membrane</keyword>
<dbReference type="InterPro" id="IPR008250">
    <property type="entry name" value="ATPase_P-typ_transduc_dom_A_sf"/>
</dbReference>